<organism evidence="3 4">
    <name type="scientific">Spirosoma soli</name>
    <dbReference type="NCBI Taxonomy" id="1770529"/>
    <lineage>
        <taxon>Bacteria</taxon>
        <taxon>Pseudomonadati</taxon>
        <taxon>Bacteroidota</taxon>
        <taxon>Cytophagia</taxon>
        <taxon>Cytophagales</taxon>
        <taxon>Cytophagaceae</taxon>
        <taxon>Spirosoma</taxon>
    </lineage>
</organism>
<name>A0ABW5M7V1_9BACT</name>
<dbReference type="InterPro" id="IPR015424">
    <property type="entry name" value="PyrdxlP-dep_Trfase"/>
</dbReference>
<dbReference type="Pfam" id="PF00266">
    <property type="entry name" value="Aminotran_5"/>
    <property type="match status" value="1"/>
</dbReference>
<accession>A0ABW5M7V1</accession>
<evidence type="ECO:0000259" key="2">
    <source>
        <dbReference type="Pfam" id="PF00266"/>
    </source>
</evidence>
<dbReference type="RefSeq" id="WP_381525675.1">
    <property type="nucleotide sequence ID" value="NZ_JBHULN010000015.1"/>
</dbReference>
<evidence type="ECO:0000256" key="1">
    <source>
        <dbReference type="ARBA" id="ARBA00022898"/>
    </source>
</evidence>
<dbReference type="Proteomes" id="UP001597469">
    <property type="component" value="Unassembled WGS sequence"/>
</dbReference>
<dbReference type="Gene3D" id="3.40.640.10">
    <property type="entry name" value="Type I PLP-dependent aspartate aminotransferase-like (Major domain)"/>
    <property type="match status" value="1"/>
</dbReference>
<dbReference type="Gene3D" id="3.90.1150.10">
    <property type="entry name" value="Aspartate Aminotransferase, domain 1"/>
    <property type="match status" value="1"/>
</dbReference>
<dbReference type="SUPFAM" id="SSF53383">
    <property type="entry name" value="PLP-dependent transferases"/>
    <property type="match status" value="1"/>
</dbReference>
<dbReference type="GO" id="GO:0008483">
    <property type="term" value="F:transaminase activity"/>
    <property type="evidence" value="ECO:0007669"/>
    <property type="project" value="UniProtKB-KW"/>
</dbReference>
<keyword evidence="3" id="KW-0032">Aminotransferase</keyword>
<evidence type="ECO:0000313" key="3">
    <source>
        <dbReference type="EMBL" id="MFD2573078.1"/>
    </source>
</evidence>
<dbReference type="InterPro" id="IPR000192">
    <property type="entry name" value="Aminotrans_V_dom"/>
</dbReference>
<keyword evidence="4" id="KW-1185">Reference proteome</keyword>
<reference evidence="4" key="1">
    <citation type="journal article" date="2019" name="Int. J. Syst. Evol. Microbiol.">
        <title>The Global Catalogue of Microorganisms (GCM) 10K type strain sequencing project: providing services to taxonomists for standard genome sequencing and annotation.</title>
        <authorList>
            <consortium name="The Broad Institute Genomics Platform"/>
            <consortium name="The Broad Institute Genome Sequencing Center for Infectious Disease"/>
            <person name="Wu L."/>
            <person name="Ma J."/>
        </authorList>
    </citation>
    <scope>NUCLEOTIDE SEQUENCE [LARGE SCALE GENOMIC DNA]</scope>
    <source>
        <strain evidence="4">KCTC 42805</strain>
    </source>
</reference>
<dbReference type="InterPro" id="IPR015421">
    <property type="entry name" value="PyrdxlP-dep_Trfase_major"/>
</dbReference>
<sequence>METVSKASLVEKIYQSQYCTHQCISGPFGKRLITYADHIASGQSLIFIEEYLQDVVLPTYANTHTEASFTGRQTSHYREEARQFIKQSVNAGPDDVVLFCGSGSTSAIDKVVRRLQVDRFHRQNKPVVFLGPYEHHSNLLPWREGNFDVVQIPVDKEGLIDLHVLEEKLQHYQYTARPLIGSFWAASNVTGILAPVDSITALLHQYGALSFWDYAAAAPYTKINMNPGTILNKDGVFISAHKFVGGPSTPGILVVKKHLFNTRVPTMPSGGTVHFVTKTQQRYFEDIETREEGGTPAIIDSIRAGLVFKLKDTVGADYIEKRERNYITRAIHQFKQHPNVYILGNTDVARLGFLAFHIRCADRFLHHNFVVALLNDLFGIQARGGCSCAGPYGHDLLALSETKSQAYMDELATGNVGSKPGWVRLNFNYFIPEAEFLFIVDAILWLATHGWKLLNFYEFDDQTALWHPLGYKAPVSSLSNFLTHKQAAASKTAIDRVNEYESYLQQANALAGQALMEWPDVTTQTYRYSQVTNPLRWYALADDMVVEDTIAV</sequence>
<keyword evidence="1" id="KW-0663">Pyridoxal phosphate</keyword>
<gene>
    <name evidence="3" type="ORF">ACFSUS_20725</name>
</gene>
<dbReference type="EMBL" id="JBHULN010000015">
    <property type="protein sequence ID" value="MFD2573078.1"/>
    <property type="molecule type" value="Genomic_DNA"/>
</dbReference>
<dbReference type="InterPro" id="IPR015422">
    <property type="entry name" value="PyrdxlP-dep_Trfase_small"/>
</dbReference>
<feature type="domain" description="Aminotransferase class V" evidence="2">
    <location>
        <begin position="49"/>
        <end position="393"/>
    </location>
</feature>
<dbReference type="PANTHER" id="PTHR43686">
    <property type="entry name" value="SULFURTRANSFERASE-RELATED"/>
    <property type="match status" value="1"/>
</dbReference>
<comment type="caution">
    <text evidence="3">The sequence shown here is derived from an EMBL/GenBank/DDBJ whole genome shotgun (WGS) entry which is preliminary data.</text>
</comment>
<keyword evidence="3" id="KW-0808">Transferase</keyword>
<dbReference type="PANTHER" id="PTHR43686:SF1">
    <property type="entry name" value="AMINOTRAN_5 DOMAIN-CONTAINING PROTEIN"/>
    <property type="match status" value="1"/>
</dbReference>
<proteinExistence type="predicted"/>
<protein>
    <submittedName>
        <fullName evidence="3">Aminotransferase class V-fold PLP-dependent enzyme</fullName>
    </submittedName>
</protein>
<evidence type="ECO:0000313" key="4">
    <source>
        <dbReference type="Proteomes" id="UP001597469"/>
    </source>
</evidence>